<dbReference type="GO" id="GO:0005886">
    <property type="term" value="C:plasma membrane"/>
    <property type="evidence" value="ECO:0007669"/>
    <property type="project" value="TreeGrafter"/>
</dbReference>
<feature type="transmembrane region" description="Helical" evidence="1">
    <location>
        <begin position="129"/>
        <end position="149"/>
    </location>
</feature>
<feature type="transmembrane region" description="Helical" evidence="1">
    <location>
        <begin position="43"/>
        <end position="63"/>
    </location>
</feature>
<comment type="caution">
    <text evidence="2">The sequence shown here is derived from an EMBL/GenBank/DDBJ whole genome shotgun (WGS) entry which is preliminary data.</text>
</comment>
<evidence type="ECO:0000313" key="3">
    <source>
        <dbReference type="Proteomes" id="UP000824037"/>
    </source>
</evidence>
<dbReference type="PANTHER" id="PTHR34989:SF1">
    <property type="entry name" value="PROTEIN HDED"/>
    <property type="match status" value="1"/>
</dbReference>
<accession>A0A9D2EHJ1</accession>
<feature type="transmembrane region" description="Helical" evidence="1">
    <location>
        <begin position="99"/>
        <end position="122"/>
    </location>
</feature>
<organism evidence="2 3">
    <name type="scientific">Candidatus Ruania gallistercoris</name>
    <dbReference type="NCBI Taxonomy" id="2838746"/>
    <lineage>
        <taxon>Bacteria</taxon>
        <taxon>Bacillati</taxon>
        <taxon>Actinomycetota</taxon>
        <taxon>Actinomycetes</taxon>
        <taxon>Micrococcales</taxon>
        <taxon>Ruaniaceae</taxon>
        <taxon>Ruania</taxon>
    </lineage>
</organism>
<feature type="transmembrane region" description="Helical" evidence="1">
    <location>
        <begin position="17"/>
        <end position="37"/>
    </location>
</feature>
<keyword evidence="1" id="KW-0812">Transmembrane</keyword>
<dbReference type="InterPro" id="IPR005325">
    <property type="entry name" value="DUF308_memb"/>
</dbReference>
<protein>
    <submittedName>
        <fullName evidence="2">HdeD family acid-resistance protein</fullName>
    </submittedName>
</protein>
<evidence type="ECO:0000313" key="2">
    <source>
        <dbReference type="EMBL" id="HIZ37587.1"/>
    </source>
</evidence>
<evidence type="ECO:0000256" key="1">
    <source>
        <dbReference type="SAM" id="Phobius"/>
    </source>
</evidence>
<dbReference type="Pfam" id="PF03729">
    <property type="entry name" value="DUF308"/>
    <property type="match status" value="2"/>
</dbReference>
<dbReference type="AlphaFoldDB" id="A0A9D2EHJ1"/>
<dbReference type="Proteomes" id="UP000824037">
    <property type="component" value="Unassembled WGS sequence"/>
</dbReference>
<dbReference type="PANTHER" id="PTHR34989">
    <property type="entry name" value="PROTEIN HDED"/>
    <property type="match status" value="1"/>
</dbReference>
<name>A0A9D2EHJ1_9MICO</name>
<feature type="transmembrane region" description="Helical" evidence="1">
    <location>
        <begin position="75"/>
        <end position="93"/>
    </location>
</feature>
<gene>
    <name evidence="2" type="ORF">H9815_17560</name>
</gene>
<proteinExistence type="predicted"/>
<dbReference type="InterPro" id="IPR052712">
    <property type="entry name" value="Acid_resist_chaperone_HdeD"/>
</dbReference>
<keyword evidence="1" id="KW-0472">Membrane</keyword>
<feature type="transmembrane region" description="Helical" evidence="1">
    <location>
        <begin position="155"/>
        <end position="178"/>
    </location>
</feature>
<sequence length="195" mass="20521">MTRLPDNDLLRRLGRELWWYSLLRGIIAVVFGILVLVWPVSALLVGVIWLGVFWIIDGVLAVVDGVRRRGSAGAGWEIAFGVVGVLAGLFLVIQPLQAAGTLVLIAGIWAIIGGITIAFGALRGRGQPGWGWGLALAVATLLFGILIVASPGLALTTFVLFVGWYAIVAGISLVILGLRMRAVGKKAAKDTEAAG</sequence>
<reference evidence="2" key="2">
    <citation type="submission" date="2021-04" db="EMBL/GenBank/DDBJ databases">
        <authorList>
            <person name="Gilroy R."/>
        </authorList>
    </citation>
    <scope>NUCLEOTIDE SEQUENCE</scope>
    <source>
        <strain evidence="2">ChiGjej4B4-7305</strain>
    </source>
</reference>
<dbReference type="EMBL" id="DXBY01000304">
    <property type="protein sequence ID" value="HIZ37587.1"/>
    <property type="molecule type" value="Genomic_DNA"/>
</dbReference>
<reference evidence="2" key="1">
    <citation type="journal article" date="2021" name="PeerJ">
        <title>Extensive microbial diversity within the chicken gut microbiome revealed by metagenomics and culture.</title>
        <authorList>
            <person name="Gilroy R."/>
            <person name="Ravi A."/>
            <person name="Getino M."/>
            <person name="Pursley I."/>
            <person name="Horton D.L."/>
            <person name="Alikhan N.F."/>
            <person name="Baker D."/>
            <person name="Gharbi K."/>
            <person name="Hall N."/>
            <person name="Watson M."/>
            <person name="Adriaenssens E.M."/>
            <person name="Foster-Nyarko E."/>
            <person name="Jarju S."/>
            <person name="Secka A."/>
            <person name="Antonio M."/>
            <person name="Oren A."/>
            <person name="Chaudhuri R.R."/>
            <person name="La Ragione R."/>
            <person name="Hildebrand F."/>
            <person name="Pallen M.J."/>
        </authorList>
    </citation>
    <scope>NUCLEOTIDE SEQUENCE</scope>
    <source>
        <strain evidence="2">ChiGjej4B4-7305</strain>
    </source>
</reference>
<keyword evidence="1" id="KW-1133">Transmembrane helix</keyword>